<sequence>MELQQFEQLKKRFQMGNVDEKIDIYVTTEGLTQEQYKQLLRLFPLEHLSKLESALQ</sequence>
<gene>
    <name evidence="1" type="ORF">QBE51_01260</name>
</gene>
<name>A0ABZ2Y843_9FIRM</name>
<protein>
    <submittedName>
        <fullName evidence="1">Uncharacterized protein</fullName>
    </submittedName>
</protein>
<dbReference type="RefSeq" id="WP_341877149.1">
    <property type="nucleotide sequence ID" value="NZ_CP121687.1"/>
</dbReference>
<accession>A0ABZ2Y843</accession>
<organism evidence="1 2">
    <name type="scientific">Defluviitalea saccharophila</name>
    <dbReference type="NCBI Taxonomy" id="879970"/>
    <lineage>
        <taxon>Bacteria</taxon>
        <taxon>Bacillati</taxon>
        <taxon>Bacillota</taxon>
        <taxon>Clostridia</taxon>
        <taxon>Lachnospirales</taxon>
        <taxon>Defluviitaleaceae</taxon>
        <taxon>Defluviitalea</taxon>
    </lineage>
</organism>
<evidence type="ECO:0000313" key="2">
    <source>
        <dbReference type="Proteomes" id="UP001486565"/>
    </source>
</evidence>
<proteinExistence type="predicted"/>
<evidence type="ECO:0000313" key="1">
    <source>
        <dbReference type="EMBL" id="WZL70186.1"/>
    </source>
</evidence>
<keyword evidence="2" id="KW-1185">Reference proteome</keyword>
<dbReference type="EMBL" id="CP121687">
    <property type="protein sequence ID" value="WZL70186.1"/>
    <property type="molecule type" value="Genomic_DNA"/>
</dbReference>
<reference evidence="1 2" key="1">
    <citation type="submission" date="2023-03" db="EMBL/GenBank/DDBJ databases">
        <title>Novel Species.</title>
        <authorList>
            <person name="Ma S."/>
        </authorList>
    </citation>
    <scope>NUCLEOTIDE SEQUENCE [LARGE SCALE GENOMIC DNA]</scope>
    <source>
        <strain evidence="1 2">LIND6LT2</strain>
    </source>
</reference>
<dbReference type="Proteomes" id="UP001486565">
    <property type="component" value="Chromosome"/>
</dbReference>